<dbReference type="InterPro" id="IPR038765">
    <property type="entry name" value="Papain-like_cys_pep_sf"/>
</dbReference>
<dbReference type="Proteomes" id="UP000195514">
    <property type="component" value="Chromosome I"/>
</dbReference>
<evidence type="ECO:0000259" key="1">
    <source>
        <dbReference type="SMART" id="SM00460"/>
    </source>
</evidence>
<dbReference type="InterPro" id="IPR002931">
    <property type="entry name" value="Transglutaminase-like"/>
</dbReference>
<name>A0A1Y6K0L4_9CHLR</name>
<dbReference type="SMART" id="SM00460">
    <property type="entry name" value="TGc"/>
    <property type="match status" value="1"/>
</dbReference>
<keyword evidence="3" id="KW-1185">Reference proteome</keyword>
<dbReference type="OrthoDB" id="148799at2"/>
<accession>A0A1Y6K0L4</accession>
<dbReference type="RefSeq" id="WP_087861148.1">
    <property type="nucleotide sequence ID" value="NZ_LT859958.1"/>
</dbReference>
<dbReference type="EMBL" id="LT859958">
    <property type="protein sequence ID" value="SMX53193.1"/>
    <property type="molecule type" value="Genomic_DNA"/>
</dbReference>
<dbReference type="Pfam" id="PF01841">
    <property type="entry name" value="Transglut_core"/>
    <property type="match status" value="1"/>
</dbReference>
<dbReference type="AlphaFoldDB" id="A0A1Y6K0L4"/>
<proteinExistence type="predicted"/>
<evidence type="ECO:0000313" key="3">
    <source>
        <dbReference type="Proteomes" id="UP000195514"/>
    </source>
</evidence>
<dbReference type="SUPFAM" id="SSF54001">
    <property type="entry name" value="Cysteine proteinases"/>
    <property type="match status" value="1"/>
</dbReference>
<evidence type="ECO:0000313" key="2">
    <source>
        <dbReference type="EMBL" id="SMX53193.1"/>
    </source>
</evidence>
<feature type="domain" description="Transglutaminase-like" evidence="1">
    <location>
        <begin position="233"/>
        <end position="294"/>
    </location>
</feature>
<gene>
    <name evidence="2" type="ORF">CFX1CAM_0127</name>
</gene>
<dbReference type="KEGG" id="abat:CFX1CAM_0127"/>
<dbReference type="Gene3D" id="3.10.620.30">
    <property type="match status" value="1"/>
</dbReference>
<sequence>MSKLYFSEQGYIIPTLCEELTTFRRARKVLNLPATNQNAKLFLLARPYPGTEYPLRISVNQVEIQPLLSKHAKSYIWFEVPLASNLLKQGENIFEFWSDSTAMNAWSLGLESGHAHPNSFISDDCGQNWRAEKMGFQNVVLGEYVVRVRLEEGQDPDPPRMIWEDLTSPRTLSLRKQLPEQAIHETNLMKQVRILTAWLSTSWPHVDTYVSSLYTPWDAETILAWGKYQLGHDQRTPVTMCVHYAVAFVSSCMALQIPARCVIGTDSINGFGGHFLAEVWFEDFNKWVLVDPNLDVIFEKSGVPLSLDELRASGDSALDLAVWGPGTRYQKRFPHIEAFINSSQIQSTQWAVHRSIWPRTDFLTRPELSPPAHGATAYSEINLIWETKDLHEGLGMFPYFADKEYFNNRPDYLMV</sequence>
<reference evidence="3" key="1">
    <citation type="submission" date="2017-05" db="EMBL/GenBank/DDBJ databases">
        <authorList>
            <person name="Kirkegaard R."/>
            <person name="Mcilroy J S."/>
        </authorList>
    </citation>
    <scope>NUCLEOTIDE SEQUENCE [LARGE SCALE GENOMIC DNA]</scope>
</reference>
<protein>
    <recommendedName>
        <fullName evidence="1">Transglutaminase-like domain-containing protein</fullName>
    </recommendedName>
</protein>
<organism evidence="2 3">
    <name type="scientific">Candidatus Brevifilum fermentans</name>
    <dbReference type="NCBI Taxonomy" id="1986204"/>
    <lineage>
        <taxon>Bacteria</taxon>
        <taxon>Bacillati</taxon>
        <taxon>Chloroflexota</taxon>
        <taxon>Anaerolineae</taxon>
        <taxon>Anaerolineales</taxon>
        <taxon>Anaerolineaceae</taxon>
        <taxon>Candidatus Brevifilum</taxon>
    </lineage>
</organism>